<sequence>MSPNRRITIGDRGFHERPPKFLESQQKTTLCFGKYAGKDIKTVPDSYLWWLHSETDDPALATVLDKEMSRRKTSPK</sequence>
<name>A0A918TNQ5_9BACT</name>
<accession>A0A918TNQ5</accession>
<proteinExistence type="predicted"/>
<dbReference type="Pfam" id="PF12843">
    <property type="entry name" value="QSregVF_b"/>
    <property type="match status" value="1"/>
</dbReference>
<dbReference type="EMBL" id="BMXI01000007">
    <property type="protein sequence ID" value="GHC52999.1"/>
    <property type="molecule type" value="Genomic_DNA"/>
</dbReference>
<comment type="caution">
    <text evidence="1">The sequence shown here is derived from an EMBL/GenBank/DDBJ whole genome shotgun (WGS) entry which is preliminary data.</text>
</comment>
<evidence type="ECO:0000313" key="1">
    <source>
        <dbReference type="EMBL" id="GHC52999.1"/>
    </source>
</evidence>
<dbReference type="InterPro" id="IPR024530">
    <property type="entry name" value="QSregVF_b"/>
</dbReference>
<evidence type="ECO:0000313" key="2">
    <source>
        <dbReference type="Proteomes" id="UP000644507"/>
    </source>
</evidence>
<reference evidence="1" key="1">
    <citation type="journal article" date="2014" name="Int. J. Syst. Evol. Microbiol.">
        <title>Complete genome sequence of Corynebacterium casei LMG S-19264T (=DSM 44701T), isolated from a smear-ripened cheese.</title>
        <authorList>
            <consortium name="US DOE Joint Genome Institute (JGI-PGF)"/>
            <person name="Walter F."/>
            <person name="Albersmeier A."/>
            <person name="Kalinowski J."/>
            <person name="Ruckert C."/>
        </authorList>
    </citation>
    <scope>NUCLEOTIDE SEQUENCE</scope>
    <source>
        <strain evidence="1">KCTC 12988</strain>
    </source>
</reference>
<dbReference type="AlphaFoldDB" id="A0A918TNQ5"/>
<gene>
    <name evidence="1" type="ORF">GCM10007100_19260</name>
</gene>
<keyword evidence="2" id="KW-1185">Reference proteome</keyword>
<organism evidence="1 2">
    <name type="scientific">Roseibacillus persicicus</name>
    <dbReference type="NCBI Taxonomy" id="454148"/>
    <lineage>
        <taxon>Bacteria</taxon>
        <taxon>Pseudomonadati</taxon>
        <taxon>Verrucomicrobiota</taxon>
        <taxon>Verrucomicrobiia</taxon>
        <taxon>Verrucomicrobiales</taxon>
        <taxon>Verrucomicrobiaceae</taxon>
        <taxon>Roseibacillus</taxon>
    </lineage>
</organism>
<dbReference type="Proteomes" id="UP000644507">
    <property type="component" value="Unassembled WGS sequence"/>
</dbReference>
<reference evidence="1" key="2">
    <citation type="submission" date="2020-09" db="EMBL/GenBank/DDBJ databases">
        <authorList>
            <person name="Sun Q."/>
            <person name="Kim S."/>
        </authorList>
    </citation>
    <scope>NUCLEOTIDE SEQUENCE</scope>
    <source>
        <strain evidence="1">KCTC 12988</strain>
    </source>
</reference>
<protein>
    <submittedName>
        <fullName evidence="1">Uncharacterized protein</fullName>
    </submittedName>
</protein>